<evidence type="ECO:0000313" key="1">
    <source>
        <dbReference type="EMBL" id="GGH64618.1"/>
    </source>
</evidence>
<evidence type="ECO:0000313" key="2">
    <source>
        <dbReference type="Proteomes" id="UP000627292"/>
    </source>
</evidence>
<keyword evidence="2" id="KW-1185">Reference proteome</keyword>
<accession>A0A917MUI1</accession>
<proteinExistence type="predicted"/>
<comment type="caution">
    <text evidence="1">The sequence shown here is derived from an EMBL/GenBank/DDBJ whole genome shotgun (WGS) entry which is preliminary data.</text>
</comment>
<evidence type="ECO:0008006" key="3">
    <source>
        <dbReference type="Google" id="ProtNLM"/>
    </source>
</evidence>
<protein>
    <recommendedName>
        <fullName evidence="3">Lipoprotein</fullName>
    </recommendedName>
</protein>
<gene>
    <name evidence="1" type="ORF">GCM10011379_16870</name>
</gene>
<dbReference type="EMBL" id="BMIB01000002">
    <property type="protein sequence ID" value="GGH64618.1"/>
    <property type="molecule type" value="Genomic_DNA"/>
</dbReference>
<dbReference type="PROSITE" id="PS51257">
    <property type="entry name" value="PROKAR_LIPOPROTEIN"/>
    <property type="match status" value="1"/>
</dbReference>
<name>A0A917MUI1_9BACT</name>
<reference evidence="1" key="2">
    <citation type="submission" date="2020-09" db="EMBL/GenBank/DDBJ databases">
        <authorList>
            <person name="Sun Q."/>
            <person name="Zhou Y."/>
        </authorList>
    </citation>
    <scope>NUCLEOTIDE SEQUENCE</scope>
    <source>
        <strain evidence="1">CGMCC 1.15290</strain>
    </source>
</reference>
<organism evidence="1 2">
    <name type="scientific">Filimonas zeae</name>
    <dbReference type="NCBI Taxonomy" id="1737353"/>
    <lineage>
        <taxon>Bacteria</taxon>
        <taxon>Pseudomonadati</taxon>
        <taxon>Bacteroidota</taxon>
        <taxon>Chitinophagia</taxon>
        <taxon>Chitinophagales</taxon>
        <taxon>Chitinophagaceae</taxon>
        <taxon>Filimonas</taxon>
    </lineage>
</organism>
<dbReference type="AlphaFoldDB" id="A0A917MUI1"/>
<sequence>MLIVLSKFGMKVRKMKAKVLIVGIITVTIVAIACKKDQFTTRPQLKFKSVNSELVMSNQSLVFYLQVTDKEGDLRGESRVYSEKVSRHCADAQVIDSLRIPDNITSRKDLDVEVEYAFQSPPKCVANSGPDDTCYFKFWIKDEAKNVSDTIISPTIIIR</sequence>
<dbReference type="Proteomes" id="UP000627292">
    <property type="component" value="Unassembled WGS sequence"/>
</dbReference>
<reference evidence="1" key="1">
    <citation type="journal article" date="2014" name="Int. J. Syst. Evol. Microbiol.">
        <title>Complete genome sequence of Corynebacterium casei LMG S-19264T (=DSM 44701T), isolated from a smear-ripened cheese.</title>
        <authorList>
            <consortium name="US DOE Joint Genome Institute (JGI-PGF)"/>
            <person name="Walter F."/>
            <person name="Albersmeier A."/>
            <person name="Kalinowski J."/>
            <person name="Ruckert C."/>
        </authorList>
    </citation>
    <scope>NUCLEOTIDE SEQUENCE</scope>
    <source>
        <strain evidence="1">CGMCC 1.15290</strain>
    </source>
</reference>